<organism evidence="1 2">
    <name type="scientific">Eruca vesicaria subsp. sativa</name>
    <name type="common">Garden rocket</name>
    <name type="synonym">Eruca sativa</name>
    <dbReference type="NCBI Taxonomy" id="29727"/>
    <lineage>
        <taxon>Eukaryota</taxon>
        <taxon>Viridiplantae</taxon>
        <taxon>Streptophyta</taxon>
        <taxon>Embryophyta</taxon>
        <taxon>Tracheophyta</taxon>
        <taxon>Spermatophyta</taxon>
        <taxon>Magnoliopsida</taxon>
        <taxon>eudicotyledons</taxon>
        <taxon>Gunneridae</taxon>
        <taxon>Pentapetalae</taxon>
        <taxon>rosids</taxon>
        <taxon>malvids</taxon>
        <taxon>Brassicales</taxon>
        <taxon>Brassicaceae</taxon>
        <taxon>Brassiceae</taxon>
        <taxon>Eruca</taxon>
    </lineage>
</organism>
<comment type="caution">
    <text evidence="1">The sequence shown here is derived from an EMBL/GenBank/DDBJ whole genome shotgun (WGS) entry which is preliminary data.</text>
</comment>
<dbReference type="PANTHER" id="PTHR46993:SF7">
    <property type="entry name" value="MYB-LIKE HTH TRANSCRIPTIONAL REGULATOR FAMILY PROTEIN"/>
    <property type="match status" value="1"/>
</dbReference>
<proteinExistence type="predicted"/>
<sequence>MNLPSALKAYSVLTKISDSLIRGKVDEGTLDLLEILEKLQSSVLKESHKSAYCWTAVECTLRFMWPLDPSSDGLFTDSVERIWTKRIGVLKESGSGLESDELLK</sequence>
<name>A0ABC8KX89_ERUVS</name>
<protein>
    <submittedName>
        <fullName evidence="1">Uncharacterized protein</fullName>
    </submittedName>
</protein>
<gene>
    <name evidence="1" type="ORF">ERUC_LOCUS26294</name>
</gene>
<evidence type="ECO:0000313" key="2">
    <source>
        <dbReference type="Proteomes" id="UP001642260"/>
    </source>
</evidence>
<dbReference type="Proteomes" id="UP001642260">
    <property type="component" value="Unassembled WGS sequence"/>
</dbReference>
<evidence type="ECO:0000313" key="1">
    <source>
        <dbReference type="EMBL" id="CAH8360538.1"/>
    </source>
</evidence>
<dbReference type="EMBL" id="CAKOAT010286266">
    <property type="protein sequence ID" value="CAH8360538.1"/>
    <property type="molecule type" value="Genomic_DNA"/>
</dbReference>
<keyword evidence="2" id="KW-1185">Reference proteome</keyword>
<accession>A0ABC8KX89</accession>
<dbReference type="PANTHER" id="PTHR46993">
    <property type="entry name" value="MYB TRANSCRIPTION FACTOR"/>
    <property type="match status" value="1"/>
</dbReference>
<dbReference type="AlphaFoldDB" id="A0ABC8KX89"/>
<reference evidence="1 2" key="1">
    <citation type="submission" date="2022-03" db="EMBL/GenBank/DDBJ databases">
        <authorList>
            <person name="Macdonald S."/>
            <person name="Ahmed S."/>
            <person name="Newling K."/>
        </authorList>
    </citation>
    <scope>NUCLEOTIDE SEQUENCE [LARGE SCALE GENOMIC DNA]</scope>
</reference>